<accession>K0S297</accession>
<sequence length="79" mass="8810">MYSPAPFDPTNDTALTPGVGDQPVDRGLRAVDDVDDPRGQPEVVQDLRKEERRRRSLLGGLEDVRVPRGDGEGDHPQRY</sequence>
<reference evidence="2 3" key="1">
    <citation type="journal article" date="2012" name="Genome Biol.">
        <title>Genome and low-iron response of an oceanic diatom adapted to chronic iron limitation.</title>
        <authorList>
            <person name="Lommer M."/>
            <person name="Specht M."/>
            <person name="Roy A.S."/>
            <person name="Kraemer L."/>
            <person name="Andreson R."/>
            <person name="Gutowska M.A."/>
            <person name="Wolf J."/>
            <person name="Bergner S.V."/>
            <person name="Schilhabel M.B."/>
            <person name="Klostermeier U.C."/>
            <person name="Beiko R.G."/>
            <person name="Rosenstiel P."/>
            <person name="Hippler M."/>
            <person name="Laroche J."/>
        </authorList>
    </citation>
    <scope>NUCLEOTIDE SEQUENCE [LARGE SCALE GENOMIC DNA]</scope>
    <source>
        <strain evidence="2 3">CCMP1005</strain>
    </source>
</reference>
<feature type="compositionally biased region" description="Basic and acidic residues" evidence="1">
    <location>
        <begin position="23"/>
        <end position="50"/>
    </location>
</feature>
<organism evidence="2 3">
    <name type="scientific">Thalassiosira oceanica</name>
    <name type="common">Marine diatom</name>
    <dbReference type="NCBI Taxonomy" id="159749"/>
    <lineage>
        <taxon>Eukaryota</taxon>
        <taxon>Sar</taxon>
        <taxon>Stramenopiles</taxon>
        <taxon>Ochrophyta</taxon>
        <taxon>Bacillariophyta</taxon>
        <taxon>Coscinodiscophyceae</taxon>
        <taxon>Thalassiosirophycidae</taxon>
        <taxon>Thalassiosirales</taxon>
        <taxon>Thalassiosiraceae</taxon>
        <taxon>Thalassiosira</taxon>
    </lineage>
</organism>
<dbReference type="EMBL" id="AGNL01021438">
    <property type="protein sequence ID" value="EJK60163.1"/>
    <property type="molecule type" value="Genomic_DNA"/>
</dbReference>
<evidence type="ECO:0000313" key="3">
    <source>
        <dbReference type="Proteomes" id="UP000266841"/>
    </source>
</evidence>
<feature type="region of interest" description="Disordered" evidence="1">
    <location>
        <begin position="1"/>
        <end position="79"/>
    </location>
</feature>
<gene>
    <name evidence="2" type="ORF">THAOC_19537</name>
</gene>
<comment type="caution">
    <text evidence="2">The sequence shown here is derived from an EMBL/GenBank/DDBJ whole genome shotgun (WGS) entry which is preliminary data.</text>
</comment>
<evidence type="ECO:0000256" key="1">
    <source>
        <dbReference type="SAM" id="MobiDB-lite"/>
    </source>
</evidence>
<feature type="compositionally biased region" description="Basic and acidic residues" evidence="1">
    <location>
        <begin position="62"/>
        <end position="79"/>
    </location>
</feature>
<name>K0S297_THAOC</name>
<dbReference type="Proteomes" id="UP000266841">
    <property type="component" value="Unassembled WGS sequence"/>
</dbReference>
<protein>
    <submittedName>
        <fullName evidence="2">Uncharacterized protein</fullName>
    </submittedName>
</protein>
<dbReference type="AlphaFoldDB" id="K0S297"/>
<feature type="non-terminal residue" evidence="2">
    <location>
        <position position="79"/>
    </location>
</feature>
<evidence type="ECO:0000313" key="2">
    <source>
        <dbReference type="EMBL" id="EJK60163.1"/>
    </source>
</evidence>
<keyword evidence="3" id="KW-1185">Reference proteome</keyword>
<proteinExistence type="predicted"/>